<dbReference type="Pfam" id="PF00384">
    <property type="entry name" value="Molybdopterin"/>
    <property type="match status" value="1"/>
</dbReference>
<dbReference type="OrthoDB" id="5287431at2"/>
<keyword evidence="6" id="KW-0479">Metal-binding</keyword>
<feature type="domain" description="Molybdopterin dinucleotide-binding" evidence="12">
    <location>
        <begin position="651"/>
        <end position="756"/>
    </location>
</feature>
<dbReference type="InterPro" id="IPR006657">
    <property type="entry name" value="MoPterin_dinucl-bd_dom"/>
</dbReference>
<dbReference type="AlphaFoldDB" id="A0A1X0DIK2"/>
<dbReference type="CDD" id="cd02767">
    <property type="entry name" value="MopB_ydeP"/>
    <property type="match status" value="1"/>
</dbReference>
<dbReference type="SUPFAM" id="SSF50692">
    <property type="entry name" value="ADC-like"/>
    <property type="match status" value="1"/>
</dbReference>
<evidence type="ECO:0000259" key="12">
    <source>
        <dbReference type="Pfam" id="PF01568"/>
    </source>
</evidence>
<sequence length="766" mass="84055">MSRRPRQGGYGPPTDRGWSQRPYHHPAAAWGAAMSVGKVIAREREPIAGPLATLKMNHPIAGYDCPGCAWPDDQHGLRLDICENGMKHVTWEMTHKRVGPWFFAAHTVTELAEWTDFELEDAGRLTDPMVYDADLDKYVPISWDAAFALIAEELRALPTPDAATFYTSGRLSNEASYLYQLFMREFGTNNMPDCSNMCHEASGRALNASIGTGKGTTDLSDWAEADLLLLLGVNAASNAPRMLTSLMEMVKHGAQVVHVNPLVEAAATRTIVPHDFLDMALLRSSPTGTWDLQVRPGGDMAMMRAIAKVVFEAADTDPGVLDNEFIAAHTTGLEQYRALVQATSWADLVEQSGLTEQQLRRLGALYVQSDKTIISWCLGVAQHEHAVDMIREFANVLLLRGNIGRPGAGPSPVRGHSNVQGNRTCGIDHHAPTGLLDALDAHHGITCPRTPGLDTVGSIAAMHRGDVQVFVSLGGNFVLAAPDTDFTAAALARCALTVQVSTKLNRSHLVHGRKALILPCLGRTERDIQRDGLQGQTVEDAMSMVHLSVGRKKPASENLRSEPEIIARMARATLPHSRIPWEEYTANYDRIRDDMAVVLPGFADFNELIRKPLGFRIPQPAREREFVTGSGKAEFSSAPLHDVRPPAADMLVLQTMRSHDQWNTTIYANNDRYRGVKNIRELIFMNDADMAERGIPDGSLVDIVSTCKDGSQRELRSYRAIAYNTPKGSAAGYMPEMNVLIGHADYSAQSDQPLAKSINIRVTPAR</sequence>
<name>A0A1X0DIK2_9MYCO</name>
<dbReference type="GO" id="GO:0016020">
    <property type="term" value="C:membrane"/>
    <property type="evidence" value="ECO:0007669"/>
    <property type="project" value="TreeGrafter"/>
</dbReference>
<comment type="caution">
    <text evidence="13">The sequence shown here is derived from an EMBL/GenBank/DDBJ whole genome shotgun (WGS) entry which is preliminary data.</text>
</comment>
<keyword evidence="14" id="KW-1185">Reference proteome</keyword>
<dbReference type="InterPro" id="IPR037951">
    <property type="entry name" value="MopB_CT_YdeP"/>
</dbReference>
<evidence type="ECO:0000313" key="14">
    <source>
        <dbReference type="Proteomes" id="UP000192801"/>
    </source>
</evidence>
<evidence type="ECO:0000256" key="2">
    <source>
        <dbReference type="ARBA" id="ARBA00001966"/>
    </source>
</evidence>
<evidence type="ECO:0000256" key="6">
    <source>
        <dbReference type="ARBA" id="ARBA00022723"/>
    </source>
</evidence>
<evidence type="ECO:0000256" key="3">
    <source>
        <dbReference type="ARBA" id="ARBA00010312"/>
    </source>
</evidence>
<dbReference type="InterPro" id="IPR010046">
    <property type="entry name" value="Mopterin_OxRdtse_a_bac"/>
</dbReference>
<dbReference type="GO" id="GO:0030151">
    <property type="term" value="F:molybdenum ion binding"/>
    <property type="evidence" value="ECO:0007669"/>
    <property type="project" value="InterPro"/>
</dbReference>
<dbReference type="Proteomes" id="UP000192801">
    <property type="component" value="Unassembled WGS sequence"/>
</dbReference>
<comment type="similarity">
    <text evidence="3">Belongs to the prokaryotic molybdopterin-containing oxidoreductase family.</text>
</comment>
<feature type="region of interest" description="Disordered" evidence="10">
    <location>
        <begin position="1"/>
        <end position="22"/>
    </location>
</feature>
<dbReference type="GO" id="GO:0043546">
    <property type="term" value="F:molybdopterin cofactor binding"/>
    <property type="evidence" value="ECO:0007669"/>
    <property type="project" value="InterPro"/>
</dbReference>
<keyword evidence="9" id="KW-0411">Iron-sulfur</keyword>
<dbReference type="PANTHER" id="PTHR43105">
    <property type="entry name" value="RESPIRATORY NITRATE REDUCTASE"/>
    <property type="match status" value="1"/>
</dbReference>
<evidence type="ECO:0000256" key="10">
    <source>
        <dbReference type="SAM" id="MobiDB-lite"/>
    </source>
</evidence>
<keyword evidence="5" id="KW-0500">Molybdenum</keyword>
<evidence type="ECO:0000313" key="13">
    <source>
        <dbReference type="EMBL" id="ORA72233.1"/>
    </source>
</evidence>
<dbReference type="PANTHER" id="PTHR43105:SF4">
    <property type="entry name" value="PROTEIN YDEP"/>
    <property type="match status" value="1"/>
</dbReference>
<gene>
    <name evidence="13" type="ORF">BST26_05990</name>
</gene>
<dbReference type="Gene3D" id="3.40.228.10">
    <property type="entry name" value="Dimethylsulfoxide Reductase, domain 2"/>
    <property type="match status" value="1"/>
</dbReference>
<evidence type="ECO:0000259" key="11">
    <source>
        <dbReference type="Pfam" id="PF00384"/>
    </source>
</evidence>
<dbReference type="Gene3D" id="2.40.40.20">
    <property type="match status" value="1"/>
</dbReference>
<keyword evidence="8" id="KW-0408">Iron</keyword>
<dbReference type="SUPFAM" id="SSF53706">
    <property type="entry name" value="Formate dehydrogenase/DMSO reductase, domains 1-3"/>
    <property type="match status" value="1"/>
</dbReference>
<dbReference type="CDD" id="cd02787">
    <property type="entry name" value="MopB_CT_ydeP"/>
    <property type="match status" value="1"/>
</dbReference>
<dbReference type="NCBIfam" id="TIGR01701">
    <property type="entry name" value="Fdhalpha-like"/>
    <property type="match status" value="1"/>
</dbReference>
<dbReference type="InterPro" id="IPR041953">
    <property type="entry name" value="YdeP_MopB"/>
</dbReference>
<evidence type="ECO:0000256" key="4">
    <source>
        <dbReference type="ARBA" id="ARBA00022485"/>
    </source>
</evidence>
<organism evidence="13 14">
    <name type="scientific">Mycolicibacterium insubricum</name>
    <dbReference type="NCBI Taxonomy" id="444597"/>
    <lineage>
        <taxon>Bacteria</taxon>
        <taxon>Bacillati</taxon>
        <taxon>Actinomycetota</taxon>
        <taxon>Actinomycetes</taxon>
        <taxon>Mycobacteriales</taxon>
        <taxon>Mycobacteriaceae</taxon>
        <taxon>Mycolicibacterium</taxon>
    </lineage>
</organism>
<dbReference type="PIRSF" id="PIRSF000144">
    <property type="entry name" value="CbbBc"/>
    <property type="match status" value="1"/>
</dbReference>
<dbReference type="Gene3D" id="3.40.50.740">
    <property type="match status" value="1"/>
</dbReference>
<accession>A0A1X0DIK2</accession>
<comment type="cofactor">
    <cofactor evidence="2">
        <name>[4Fe-4S] cluster</name>
        <dbReference type="ChEBI" id="CHEBI:49883"/>
    </cofactor>
</comment>
<feature type="domain" description="Molybdopterin oxidoreductase" evidence="11">
    <location>
        <begin position="124"/>
        <end position="498"/>
    </location>
</feature>
<dbReference type="Pfam" id="PF01568">
    <property type="entry name" value="Molydop_binding"/>
    <property type="match status" value="1"/>
</dbReference>
<evidence type="ECO:0000256" key="8">
    <source>
        <dbReference type="ARBA" id="ARBA00023004"/>
    </source>
</evidence>
<evidence type="ECO:0000256" key="5">
    <source>
        <dbReference type="ARBA" id="ARBA00022505"/>
    </source>
</evidence>
<evidence type="ECO:0000256" key="7">
    <source>
        <dbReference type="ARBA" id="ARBA00023002"/>
    </source>
</evidence>
<dbReference type="GO" id="GO:0008863">
    <property type="term" value="F:formate dehydrogenase (NAD+) activity"/>
    <property type="evidence" value="ECO:0007669"/>
    <property type="project" value="InterPro"/>
</dbReference>
<dbReference type="InterPro" id="IPR009010">
    <property type="entry name" value="Asp_de-COase-like_dom_sf"/>
</dbReference>
<protein>
    <submittedName>
        <fullName evidence="13">Formate dehydrogenase</fullName>
    </submittedName>
</protein>
<dbReference type="GO" id="GO:0051539">
    <property type="term" value="F:4 iron, 4 sulfur cluster binding"/>
    <property type="evidence" value="ECO:0007669"/>
    <property type="project" value="UniProtKB-KW"/>
</dbReference>
<dbReference type="InterPro" id="IPR006656">
    <property type="entry name" value="Mopterin_OxRdtase"/>
</dbReference>
<dbReference type="EMBL" id="MVHS01000009">
    <property type="protein sequence ID" value="ORA72233.1"/>
    <property type="molecule type" value="Genomic_DNA"/>
</dbReference>
<dbReference type="InterPro" id="IPR050123">
    <property type="entry name" value="Prok_molybdopt-oxidoreductase"/>
</dbReference>
<keyword evidence="4" id="KW-0004">4Fe-4S</keyword>
<evidence type="ECO:0000256" key="1">
    <source>
        <dbReference type="ARBA" id="ARBA00001942"/>
    </source>
</evidence>
<comment type="cofactor">
    <cofactor evidence="1">
        <name>Mo-bis(molybdopterin guanine dinucleotide)</name>
        <dbReference type="ChEBI" id="CHEBI:60539"/>
    </cofactor>
</comment>
<reference evidence="13 14" key="1">
    <citation type="submission" date="2016-12" db="EMBL/GenBank/DDBJ databases">
        <title>The new phylogeny of genus Mycobacterium.</title>
        <authorList>
            <person name="Tortoli E."/>
            <person name="Trovato A."/>
            <person name="Cirillo D.M."/>
        </authorList>
    </citation>
    <scope>NUCLEOTIDE SEQUENCE [LARGE SCALE GENOMIC DNA]</scope>
    <source>
        <strain evidence="13 14">DSM 45130</strain>
    </source>
</reference>
<keyword evidence="7" id="KW-0560">Oxidoreductase</keyword>
<dbReference type="STRING" id="444597.BST26_05990"/>
<proteinExistence type="inferred from homology"/>
<evidence type="ECO:0000256" key="9">
    <source>
        <dbReference type="ARBA" id="ARBA00023014"/>
    </source>
</evidence>